<dbReference type="Pfam" id="PF00534">
    <property type="entry name" value="Glycos_transf_1"/>
    <property type="match status" value="1"/>
</dbReference>
<dbReference type="CDD" id="cd03809">
    <property type="entry name" value="GT4_MtfB-like"/>
    <property type="match status" value="1"/>
</dbReference>
<feature type="domain" description="Glycosyl transferase family 1" evidence="2">
    <location>
        <begin position="199"/>
        <end position="348"/>
    </location>
</feature>
<dbReference type="EMBL" id="JBHRZO010000010">
    <property type="protein sequence ID" value="MFC3847454.1"/>
    <property type="molecule type" value="Genomic_DNA"/>
</dbReference>
<dbReference type="PANTHER" id="PTHR46401">
    <property type="entry name" value="GLYCOSYLTRANSFERASE WBBK-RELATED"/>
    <property type="match status" value="1"/>
</dbReference>
<sequence length="375" mass="42505">MRKRILINATALSRDLTGLGVYTHALIQALEAHFQHHKGVTLELYATERLFADLKSLEHYLAQKPSVGFLARLKKPVRKWIQRRQQQALLEHAHFDLCIEPDYLPLVGVHAKKTLGCIHDVPMCDIQAWAVGKTYQKLWHTRLLAQMRAYDEVICFSECVKLDVLKALGLCESRVHKIYHGLREYRTLEVAPLPPHLGAFILVVGAKAKRRNVARLVEAFKLLPIDLQARFKIVLTGAPNNLAKTELATLEHEKFIINLGYVSDALLQTLYAHARILWWGSLAEGFGLPMLEAMQAKLVVLASHVSCMPEILGDAGIYCNPYNAQDIAKQLERALTDETLRATCIAKGVERVKQFSFKKSMRAHIEIIERILRES</sequence>
<dbReference type="PANTHER" id="PTHR46401:SF2">
    <property type="entry name" value="GLYCOSYLTRANSFERASE WBBK-RELATED"/>
    <property type="match status" value="1"/>
</dbReference>
<organism evidence="3 4">
    <name type="scientific">Helicobacter baculiformis</name>
    <dbReference type="NCBI Taxonomy" id="427351"/>
    <lineage>
        <taxon>Bacteria</taxon>
        <taxon>Pseudomonadati</taxon>
        <taxon>Campylobacterota</taxon>
        <taxon>Epsilonproteobacteria</taxon>
        <taxon>Campylobacterales</taxon>
        <taxon>Helicobacteraceae</taxon>
        <taxon>Helicobacter</taxon>
    </lineage>
</organism>
<dbReference type="Proteomes" id="UP001595783">
    <property type="component" value="Unassembled WGS sequence"/>
</dbReference>
<evidence type="ECO:0000313" key="3">
    <source>
        <dbReference type="EMBL" id="MFC3847454.1"/>
    </source>
</evidence>
<accession>A0ABV7ZFX2</accession>
<dbReference type="RefSeq" id="WP_104752520.1">
    <property type="nucleotide sequence ID" value="NZ_FZMF01000029.1"/>
</dbReference>
<keyword evidence="4" id="KW-1185">Reference proteome</keyword>
<keyword evidence="1" id="KW-0808">Transferase</keyword>
<dbReference type="SUPFAM" id="SSF53756">
    <property type="entry name" value="UDP-Glycosyltransferase/glycogen phosphorylase"/>
    <property type="match status" value="1"/>
</dbReference>
<dbReference type="Gene3D" id="3.40.50.2000">
    <property type="entry name" value="Glycogen Phosphorylase B"/>
    <property type="match status" value="2"/>
</dbReference>
<dbReference type="InterPro" id="IPR001296">
    <property type="entry name" value="Glyco_trans_1"/>
</dbReference>
<protein>
    <submittedName>
        <fullName evidence="3">Glycosyltransferase family 4 protein</fullName>
    </submittedName>
</protein>
<comment type="caution">
    <text evidence="3">The sequence shown here is derived from an EMBL/GenBank/DDBJ whole genome shotgun (WGS) entry which is preliminary data.</text>
</comment>
<name>A0ABV7ZFX2_9HELI</name>
<evidence type="ECO:0000313" key="4">
    <source>
        <dbReference type="Proteomes" id="UP001595783"/>
    </source>
</evidence>
<reference evidence="4" key="1">
    <citation type="journal article" date="2019" name="Int. J. Syst. Evol. Microbiol.">
        <title>The Global Catalogue of Microorganisms (GCM) 10K type strain sequencing project: providing services to taxonomists for standard genome sequencing and annotation.</title>
        <authorList>
            <consortium name="The Broad Institute Genomics Platform"/>
            <consortium name="The Broad Institute Genome Sequencing Center for Infectious Disease"/>
            <person name="Wu L."/>
            <person name="Ma J."/>
        </authorList>
    </citation>
    <scope>NUCLEOTIDE SEQUENCE [LARGE SCALE GENOMIC DNA]</scope>
    <source>
        <strain evidence="4">CCUG 53816</strain>
    </source>
</reference>
<evidence type="ECO:0000259" key="2">
    <source>
        <dbReference type="Pfam" id="PF00534"/>
    </source>
</evidence>
<evidence type="ECO:0000256" key="1">
    <source>
        <dbReference type="ARBA" id="ARBA00022679"/>
    </source>
</evidence>
<proteinExistence type="predicted"/>
<gene>
    <name evidence="3" type="ORF">ACFOPX_02740</name>
</gene>